<gene>
    <name evidence="2" type="ORF">pipiens_015802</name>
</gene>
<dbReference type="Proteomes" id="UP001562425">
    <property type="component" value="Unassembled WGS sequence"/>
</dbReference>
<keyword evidence="1" id="KW-0732">Signal</keyword>
<sequence length="108" mass="11709">MKSLVAFALCAQFLYCAQCFVIPPPGAFGGHPVIPQQYHHYTRPVVYQISYYYNYYGGDQSGASDQPAGDGSSGSAPDTPKVFGLFDAPYVCPPGQSADLKGKCKERF</sequence>
<evidence type="ECO:0000313" key="3">
    <source>
        <dbReference type="Proteomes" id="UP001562425"/>
    </source>
</evidence>
<evidence type="ECO:0000313" key="2">
    <source>
        <dbReference type="EMBL" id="KAL1378119.1"/>
    </source>
</evidence>
<dbReference type="AlphaFoldDB" id="A0ABD1CNZ5"/>
<comment type="caution">
    <text evidence="2">The sequence shown here is derived from an EMBL/GenBank/DDBJ whole genome shotgun (WGS) entry which is preliminary data.</text>
</comment>
<reference evidence="2 3" key="1">
    <citation type="submission" date="2024-05" db="EMBL/GenBank/DDBJ databases">
        <title>Culex pipiens pipiens assembly and annotation.</title>
        <authorList>
            <person name="Alout H."/>
            <person name="Durand T."/>
        </authorList>
    </citation>
    <scope>NUCLEOTIDE SEQUENCE [LARGE SCALE GENOMIC DNA]</scope>
    <source>
        <strain evidence="2">HA-2024</strain>
        <tissue evidence="2">Whole body</tissue>
    </source>
</reference>
<keyword evidence="3" id="KW-1185">Reference proteome</keyword>
<evidence type="ECO:0000256" key="1">
    <source>
        <dbReference type="SAM" id="SignalP"/>
    </source>
</evidence>
<accession>A0ABD1CNZ5</accession>
<protein>
    <submittedName>
        <fullName evidence="2">Uncharacterized protein</fullName>
    </submittedName>
</protein>
<name>A0ABD1CNZ5_CULPP</name>
<organism evidence="2 3">
    <name type="scientific">Culex pipiens pipiens</name>
    <name type="common">Northern house mosquito</name>
    <dbReference type="NCBI Taxonomy" id="38569"/>
    <lineage>
        <taxon>Eukaryota</taxon>
        <taxon>Metazoa</taxon>
        <taxon>Ecdysozoa</taxon>
        <taxon>Arthropoda</taxon>
        <taxon>Hexapoda</taxon>
        <taxon>Insecta</taxon>
        <taxon>Pterygota</taxon>
        <taxon>Neoptera</taxon>
        <taxon>Endopterygota</taxon>
        <taxon>Diptera</taxon>
        <taxon>Nematocera</taxon>
        <taxon>Culicoidea</taxon>
        <taxon>Culicidae</taxon>
        <taxon>Culicinae</taxon>
        <taxon>Culicini</taxon>
        <taxon>Culex</taxon>
        <taxon>Culex</taxon>
    </lineage>
</organism>
<proteinExistence type="predicted"/>
<feature type="chain" id="PRO_5044840895" evidence="1">
    <location>
        <begin position="20"/>
        <end position="108"/>
    </location>
</feature>
<feature type="signal peptide" evidence="1">
    <location>
        <begin position="1"/>
        <end position="19"/>
    </location>
</feature>
<dbReference type="EMBL" id="JBEHCU010010501">
    <property type="protein sequence ID" value="KAL1378119.1"/>
    <property type="molecule type" value="Genomic_DNA"/>
</dbReference>